<gene>
    <name evidence="2" type="ORF">WA1_37050</name>
</gene>
<dbReference type="AlphaFoldDB" id="A0A139X151"/>
<evidence type="ECO:0000313" key="2">
    <source>
        <dbReference type="EMBL" id="KYC38441.1"/>
    </source>
</evidence>
<feature type="domain" description="PIN" evidence="1">
    <location>
        <begin position="2"/>
        <end position="113"/>
    </location>
</feature>
<dbReference type="EMBL" id="ANNX02000041">
    <property type="protein sequence ID" value="KYC38441.1"/>
    <property type="molecule type" value="Genomic_DNA"/>
</dbReference>
<dbReference type="CDD" id="cd09854">
    <property type="entry name" value="PIN_VapC-like"/>
    <property type="match status" value="1"/>
</dbReference>
<dbReference type="NCBIfam" id="TIGR00305">
    <property type="entry name" value="putative toxin-antitoxin system toxin component, PIN family"/>
    <property type="match status" value="1"/>
</dbReference>
<dbReference type="Proteomes" id="UP000076925">
    <property type="component" value="Unassembled WGS sequence"/>
</dbReference>
<evidence type="ECO:0000313" key="3">
    <source>
        <dbReference type="Proteomes" id="UP000076925"/>
    </source>
</evidence>
<organism evidence="2 3">
    <name type="scientific">Scytonema hofmannii PCC 7110</name>
    <dbReference type="NCBI Taxonomy" id="128403"/>
    <lineage>
        <taxon>Bacteria</taxon>
        <taxon>Bacillati</taxon>
        <taxon>Cyanobacteriota</taxon>
        <taxon>Cyanophyceae</taxon>
        <taxon>Nostocales</taxon>
        <taxon>Scytonemataceae</taxon>
        <taxon>Scytonema</taxon>
    </lineage>
</organism>
<dbReference type="PANTHER" id="PTHR34610">
    <property type="entry name" value="SSL7007 PROTEIN"/>
    <property type="match status" value="1"/>
</dbReference>
<comment type="caution">
    <text evidence="2">The sequence shown here is derived from an EMBL/GenBank/DDBJ whole genome shotgun (WGS) entry which is preliminary data.</text>
</comment>
<dbReference type="OrthoDB" id="271187at2"/>
<dbReference type="PANTHER" id="PTHR34610:SF3">
    <property type="entry name" value="SSL7007 PROTEIN"/>
    <property type="match status" value="1"/>
</dbReference>
<reference evidence="2 3" key="1">
    <citation type="journal article" date="2013" name="Genome Biol. Evol.">
        <title>Genomes of Stigonematalean cyanobacteria (subsection V) and the evolution of oxygenic photosynthesis from prokaryotes to plastids.</title>
        <authorList>
            <person name="Dagan T."/>
            <person name="Roettger M."/>
            <person name="Stucken K."/>
            <person name="Landan G."/>
            <person name="Koch R."/>
            <person name="Major P."/>
            <person name="Gould S.B."/>
            <person name="Goremykin V.V."/>
            <person name="Rippka R."/>
            <person name="Tandeau de Marsac N."/>
            <person name="Gugger M."/>
            <person name="Lockhart P.J."/>
            <person name="Allen J.F."/>
            <person name="Brune I."/>
            <person name="Maus I."/>
            <person name="Puhler A."/>
            <person name="Martin W.F."/>
        </authorList>
    </citation>
    <scope>NUCLEOTIDE SEQUENCE [LARGE SCALE GENOMIC DNA]</scope>
    <source>
        <strain evidence="2 3">PCC 7110</strain>
    </source>
</reference>
<dbReference type="InterPro" id="IPR029060">
    <property type="entry name" value="PIN-like_dom_sf"/>
</dbReference>
<proteinExistence type="predicted"/>
<dbReference type="STRING" id="128403.WA1_37050"/>
<name>A0A139X151_9CYAN</name>
<dbReference type="Pfam" id="PF13470">
    <property type="entry name" value="PIN_3"/>
    <property type="match status" value="1"/>
</dbReference>
<evidence type="ECO:0000259" key="1">
    <source>
        <dbReference type="Pfam" id="PF13470"/>
    </source>
</evidence>
<keyword evidence="3" id="KW-1185">Reference proteome</keyword>
<dbReference type="InterPro" id="IPR002716">
    <property type="entry name" value="PIN_dom"/>
</dbReference>
<sequence>MYVFDSCILVAALRSRRGASFLVLSAIRQRVIAGVLSSALFLEYADVLKRDQNLQQFWTTPEEINVVLGVLADVLKPVPIYFQWRPQLRDPNDEMVLECAINAQASAIVTFNERDFLPAAQQFGIEVIQPGVLVRSLNLRERFSQ</sequence>
<protein>
    <submittedName>
        <fullName evidence="2">Twitching motility protein PilT</fullName>
    </submittedName>
</protein>
<dbReference type="InterPro" id="IPR002850">
    <property type="entry name" value="PIN_toxin-like"/>
</dbReference>
<dbReference type="SUPFAM" id="SSF88723">
    <property type="entry name" value="PIN domain-like"/>
    <property type="match status" value="1"/>
</dbReference>
<accession>A0A139X151</accession>